<organism evidence="3 4">
    <name type="scientific">Powellomyces hirtus</name>
    <dbReference type="NCBI Taxonomy" id="109895"/>
    <lineage>
        <taxon>Eukaryota</taxon>
        <taxon>Fungi</taxon>
        <taxon>Fungi incertae sedis</taxon>
        <taxon>Chytridiomycota</taxon>
        <taxon>Chytridiomycota incertae sedis</taxon>
        <taxon>Chytridiomycetes</taxon>
        <taxon>Spizellomycetales</taxon>
        <taxon>Powellomycetaceae</taxon>
        <taxon>Powellomyces</taxon>
    </lineage>
</organism>
<reference evidence="3 4" key="1">
    <citation type="journal article" date="2019" name="Sci. Rep.">
        <title>Comparative genomics of chytrid fungi reveal insights into the obligate biotrophic and pathogenic lifestyle of Synchytrium endobioticum.</title>
        <authorList>
            <person name="van de Vossenberg B.T.L.H."/>
            <person name="Warris S."/>
            <person name="Nguyen H.D.T."/>
            <person name="van Gent-Pelzer M.P.E."/>
            <person name="Joly D.L."/>
            <person name="van de Geest H.C."/>
            <person name="Bonants P.J.M."/>
            <person name="Smith D.S."/>
            <person name="Levesque C.A."/>
            <person name="van der Lee T.A.J."/>
        </authorList>
    </citation>
    <scope>NUCLEOTIDE SEQUENCE [LARGE SCALE GENOMIC DNA]</scope>
    <source>
        <strain evidence="3 4">CBS 809.83</strain>
    </source>
</reference>
<dbReference type="InterPro" id="IPR015330">
    <property type="entry name" value="DNA_primase/pol_bifunc_N"/>
</dbReference>
<dbReference type="Pfam" id="PF09250">
    <property type="entry name" value="Prim-Pol"/>
    <property type="match status" value="1"/>
</dbReference>
<evidence type="ECO:0000259" key="2">
    <source>
        <dbReference type="SMART" id="SM00943"/>
    </source>
</evidence>
<sequence length="398" mass="44964">MATDDIYKAAKLLNQIHGFNMIPSYAESKCPIGNWAGDSYNMKKDFKRRAAYTTNPLLGILVSSDFIVIDIDNKPPAVNGKTGMYSEQTGVSDFDTLVAQNEHLPMTLAVSTPSGGKHLYFKRSGAAGEDQIKNWAGCMTFNGKLIAVDTRVKGGYFMCPPSRKGMGVYSWMEQDTLGMRTPLAPLPKWILENILRTMDKNKPHFWLQKDLHTISPVDNEEIEGPHIALFKQSEWYQPSFQFSKPDHLNRINVTATAPYHCQICQRDHVKNSNHPFLVNRQGTLRFICRAGRDSSGHGFWRDIKANCHPDEGSRVSLSAMQQLYDKESRPANQPRLVAYLNNFLCFIEISTPIYGHRHTVESPWVFQKSQETKALFDRMLIVGLPLPPPVSISPAVYI</sequence>
<protein>
    <recommendedName>
        <fullName evidence="2">DNA primase/polymerase bifunctional N-terminal domain-containing protein</fullName>
    </recommendedName>
</protein>
<name>A0A507DS62_9FUNG</name>
<comment type="caution">
    <text evidence="3">The sequence shown here is derived from an EMBL/GenBank/DDBJ whole genome shotgun (WGS) entry which is preliminary data.</text>
</comment>
<evidence type="ECO:0000313" key="3">
    <source>
        <dbReference type="EMBL" id="TPX54301.1"/>
    </source>
</evidence>
<dbReference type="SMART" id="SM00943">
    <property type="entry name" value="Prim-Pol"/>
    <property type="match status" value="1"/>
</dbReference>
<dbReference type="EMBL" id="QEAQ01000162">
    <property type="protein sequence ID" value="TPX54301.1"/>
    <property type="molecule type" value="Genomic_DNA"/>
</dbReference>
<accession>A0A507DS62</accession>
<dbReference type="SUPFAM" id="SSF56747">
    <property type="entry name" value="Prim-pol domain"/>
    <property type="match status" value="1"/>
</dbReference>
<dbReference type="PANTHER" id="PTHR35372:SF2">
    <property type="entry name" value="SF3 HELICASE DOMAIN-CONTAINING PROTEIN"/>
    <property type="match status" value="1"/>
</dbReference>
<proteinExistence type="predicted"/>
<evidence type="ECO:0000256" key="1">
    <source>
        <dbReference type="ARBA" id="ARBA00022801"/>
    </source>
</evidence>
<gene>
    <name evidence="3" type="ORF">PhCBS80983_g05977</name>
</gene>
<dbReference type="Proteomes" id="UP000318582">
    <property type="component" value="Unassembled WGS sequence"/>
</dbReference>
<dbReference type="AlphaFoldDB" id="A0A507DS62"/>
<keyword evidence="4" id="KW-1185">Reference proteome</keyword>
<dbReference type="PANTHER" id="PTHR35372">
    <property type="entry name" value="ATP BINDING PROTEIN-RELATED"/>
    <property type="match status" value="1"/>
</dbReference>
<feature type="domain" description="DNA primase/polymerase bifunctional N-terminal" evidence="2">
    <location>
        <begin position="10"/>
        <end position="190"/>
    </location>
</feature>
<dbReference type="GO" id="GO:0016787">
    <property type="term" value="F:hydrolase activity"/>
    <property type="evidence" value="ECO:0007669"/>
    <property type="project" value="UniProtKB-KW"/>
</dbReference>
<dbReference type="InterPro" id="IPR051620">
    <property type="entry name" value="ORF904-like_C"/>
</dbReference>
<keyword evidence="1" id="KW-0378">Hydrolase</keyword>
<evidence type="ECO:0000313" key="4">
    <source>
        <dbReference type="Proteomes" id="UP000318582"/>
    </source>
</evidence>